<proteinExistence type="predicted"/>
<comment type="caution">
    <text evidence="1">The sequence shown here is derived from an EMBL/GenBank/DDBJ whole genome shotgun (WGS) entry which is preliminary data.</text>
</comment>
<keyword evidence="2" id="KW-1185">Reference proteome</keyword>
<sequence>MPNFHGFQLAAYSAASLVSVNASKAAAVDWVQIRKRAFIRVDGVYHSLAHLAGMIVELVIEATPRHPQVSLQIHVEFTSHCVSFGPKHGQQLDFGVLGMDRKILDHRRVARAFCPRRYQWSLQLPRIVRSLENSVCYYTGSASKNWLVVELIDDAGHQLSYEIYFQLRRDRINALRMVIESAYVRMPGTTGPTIPHHRKGKVRFKVLAAKISRGDSVRDPRPSGGWKTQS</sequence>
<gene>
    <name evidence="1" type="ORF">FHW18_002667</name>
</gene>
<dbReference type="EMBL" id="JACBYR010000001">
    <property type="protein sequence ID" value="NYE83396.1"/>
    <property type="molecule type" value="Genomic_DNA"/>
</dbReference>
<protein>
    <submittedName>
        <fullName evidence="1">Uncharacterized protein</fullName>
    </submittedName>
</protein>
<organism evidence="1 2">
    <name type="scientific">Pigmentiphaga litoralis</name>
    <dbReference type="NCBI Taxonomy" id="516702"/>
    <lineage>
        <taxon>Bacteria</taxon>
        <taxon>Pseudomonadati</taxon>
        <taxon>Pseudomonadota</taxon>
        <taxon>Betaproteobacteria</taxon>
        <taxon>Burkholderiales</taxon>
        <taxon>Alcaligenaceae</taxon>
        <taxon>Pigmentiphaga</taxon>
    </lineage>
</organism>
<reference evidence="1 2" key="1">
    <citation type="submission" date="2020-07" db="EMBL/GenBank/DDBJ databases">
        <title>Genomic Encyclopedia of Type Strains, Phase IV (KMG-V): Genome sequencing to study the core and pangenomes of soil and plant-associated prokaryotes.</title>
        <authorList>
            <person name="Whitman W."/>
        </authorList>
    </citation>
    <scope>NUCLEOTIDE SEQUENCE [LARGE SCALE GENOMIC DNA]</scope>
    <source>
        <strain evidence="1 2">SAS40</strain>
    </source>
</reference>
<evidence type="ECO:0000313" key="2">
    <source>
        <dbReference type="Proteomes" id="UP000542125"/>
    </source>
</evidence>
<evidence type="ECO:0000313" key="1">
    <source>
        <dbReference type="EMBL" id="NYE83396.1"/>
    </source>
</evidence>
<name>A0A7Y9IUP2_9BURK</name>
<dbReference type="RefSeq" id="WP_179587014.1">
    <property type="nucleotide sequence ID" value="NZ_JACBYR010000001.1"/>
</dbReference>
<dbReference type="AlphaFoldDB" id="A0A7Y9IUP2"/>
<dbReference type="Proteomes" id="UP000542125">
    <property type="component" value="Unassembled WGS sequence"/>
</dbReference>
<accession>A0A7Y9IUP2</accession>